<evidence type="ECO:0000259" key="2">
    <source>
        <dbReference type="PROSITE" id="PS51782"/>
    </source>
</evidence>
<evidence type="ECO:0000313" key="3">
    <source>
        <dbReference type="EMBL" id="KIY93171.1"/>
    </source>
</evidence>
<feature type="domain" description="LysM" evidence="2">
    <location>
        <begin position="13"/>
        <end position="57"/>
    </location>
</feature>
<dbReference type="RefSeq" id="XP_013892191.1">
    <property type="nucleotide sequence ID" value="XM_014036737.1"/>
</dbReference>
<dbReference type="InterPro" id="IPR018392">
    <property type="entry name" value="LysM"/>
</dbReference>
<evidence type="ECO:0000256" key="1">
    <source>
        <dbReference type="SAM" id="MobiDB-lite"/>
    </source>
</evidence>
<dbReference type="AlphaFoldDB" id="A0A0D2LU75"/>
<dbReference type="Gene3D" id="3.10.350.10">
    <property type="entry name" value="LysM domain"/>
    <property type="match status" value="1"/>
</dbReference>
<accession>A0A0D2LU75</accession>
<keyword evidence="4" id="KW-1185">Reference proteome</keyword>
<dbReference type="GeneID" id="25732388"/>
<dbReference type="InterPro" id="IPR036779">
    <property type="entry name" value="LysM_dom_sf"/>
</dbReference>
<dbReference type="KEGG" id="mng:MNEG_14791"/>
<dbReference type="OrthoDB" id="5985073at2759"/>
<dbReference type="Proteomes" id="UP000054498">
    <property type="component" value="Unassembled WGS sequence"/>
</dbReference>
<gene>
    <name evidence="3" type="ORF">MNEG_14791</name>
</gene>
<dbReference type="PROSITE" id="PS51782">
    <property type="entry name" value="LYSM"/>
    <property type="match status" value="1"/>
</dbReference>
<dbReference type="SUPFAM" id="SSF54106">
    <property type="entry name" value="LysM domain"/>
    <property type="match status" value="1"/>
</dbReference>
<feature type="region of interest" description="Disordered" evidence="1">
    <location>
        <begin position="41"/>
        <end position="111"/>
    </location>
</feature>
<feature type="non-terminal residue" evidence="3">
    <location>
        <position position="142"/>
    </location>
</feature>
<dbReference type="Pfam" id="PF01476">
    <property type="entry name" value="LysM"/>
    <property type="match status" value="1"/>
</dbReference>
<dbReference type="EMBL" id="KK104987">
    <property type="protein sequence ID" value="KIY93171.1"/>
    <property type="molecule type" value="Genomic_DNA"/>
</dbReference>
<reference evidence="3 4" key="1">
    <citation type="journal article" date="2013" name="BMC Genomics">
        <title>Reconstruction of the lipid metabolism for the microalga Monoraphidium neglectum from its genome sequence reveals characteristics suitable for biofuel production.</title>
        <authorList>
            <person name="Bogen C."/>
            <person name="Al-Dilaimi A."/>
            <person name="Albersmeier A."/>
            <person name="Wichmann J."/>
            <person name="Grundmann M."/>
            <person name="Rupp O."/>
            <person name="Lauersen K.J."/>
            <person name="Blifernez-Klassen O."/>
            <person name="Kalinowski J."/>
            <person name="Goesmann A."/>
            <person name="Mussgnug J.H."/>
            <person name="Kruse O."/>
        </authorList>
    </citation>
    <scope>NUCLEOTIDE SEQUENCE [LARGE SCALE GENOMIC DNA]</scope>
    <source>
        <strain evidence="3 4">SAG 48.87</strain>
    </source>
</reference>
<evidence type="ECO:0000313" key="4">
    <source>
        <dbReference type="Proteomes" id="UP000054498"/>
    </source>
</evidence>
<feature type="compositionally biased region" description="Gly residues" evidence="1">
    <location>
        <begin position="80"/>
        <end position="96"/>
    </location>
</feature>
<organism evidence="3 4">
    <name type="scientific">Monoraphidium neglectum</name>
    <dbReference type="NCBI Taxonomy" id="145388"/>
    <lineage>
        <taxon>Eukaryota</taxon>
        <taxon>Viridiplantae</taxon>
        <taxon>Chlorophyta</taxon>
        <taxon>core chlorophytes</taxon>
        <taxon>Chlorophyceae</taxon>
        <taxon>CS clade</taxon>
        <taxon>Sphaeropleales</taxon>
        <taxon>Selenastraceae</taxon>
        <taxon>Monoraphidium</taxon>
    </lineage>
</organism>
<name>A0A0D2LU75_9CHLO</name>
<protein>
    <recommendedName>
        <fullName evidence="2">LysM domain-containing protein</fullName>
    </recommendedName>
</protein>
<dbReference type="CDD" id="cd00118">
    <property type="entry name" value="LysM"/>
    <property type="match status" value="1"/>
</dbReference>
<proteinExistence type="predicted"/>
<sequence>MSVVRAAFDVSVRPYTLRKGDTLSSIAEKRGFTILQITSINHDVNPDKEGPEGRAVSGGEEARAEARPPHRAARPTGSARNGGSGRGGRGGCGGGDEAASHAVTTLFRGPRRQVKEGQTILLPASGLSSRDKEILEGIGSVY</sequence>